<dbReference type="InterPro" id="IPR051099">
    <property type="entry name" value="AGR/TXD"/>
</dbReference>
<gene>
    <name evidence="4" type="ORF">FJR03_04150</name>
</gene>
<evidence type="ECO:0000313" key="4">
    <source>
        <dbReference type="EMBL" id="QOP40977.1"/>
    </source>
</evidence>
<feature type="chain" id="PRO_5032363735" evidence="2">
    <location>
        <begin position="19"/>
        <end position="133"/>
    </location>
</feature>
<dbReference type="SUPFAM" id="SSF52833">
    <property type="entry name" value="Thioredoxin-like"/>
    <property type="match status" value="1"/>
</dbReference>
<accession>A0A7M1AU85</accession>
<dbReference type="PROSITE" id="PS51352">
    <property type="entry name" value="THIOREDOXIN_2"/>
    <property type="match status" value="1"/>
</dbReference>
<dbReference type="EMBL" id="CP041165">
    <property type="protein sequence ID" value="QOP40977.1"/>
    <property type="molecule type" value="Genomic_DNA"/>
</dbReference>
<protein>
    <submittedName>
        <fullName evidence="4">DUF255 domain-containing protein</fullName>
    </submittedName>
</protein>
<dbReference type="PANTHER" id="PTHR15337">
    <property type="entry name" value="ANTERIOR GRADIENT PROTEIN-RELATED"/>
    <property type="match status" value="1"/>
</dbReference>
<organism evidence="4 5">
    <name type="scientific">Sulfurimonas marina</name>
    <dbReference type="NCBI Taxonomy" id="2590551"/>
    <lineage>
        <taxon>Bacteria</taxon>
        <taxon>Pseudomonadati</taxon>
        <taxon>Campylobacterota</taxon>
        <taxon>Epsilonproteobacteria</taxon>
        <taxon>Campylobacterales</taxon>
        <taxon>Sulfurimonadaceae</taxon>
        <taxon>Sulfurimonas</taxon>
    </lineage>
</organism>
<reference evidence="4 5" key="1">
    <citation type="submission" date="2019-06" db="EMBL/GenBank/DDBJ databases">
        <title>Sulfurimonas gotlandica sp. nov., a chemoautotrophic and psychrotolerant epsilonproteobacterium isolated from a pelagic redoxcline, and an emended description of the genus Sulfurimonas.</title>
        <authorList>
            <person name="Wang S."/>
            <person name="Jiang L."/>
            <person name="Shao Z."/>
        </authorList>
    </citation>
    <scope>NUCLEOTIDE SEQUENCE [LARGE SCALE GENOMIC DNA]</scope>
    <source>
        <strain evidence="4 5">B2</strain>
    </source>
</reference>
<dbReference type="PANTHER" id="PTHR15337:SF11">
    <property type="entry name" value="THIOREDOXIN DOMAIN-CONTAINING PROTEIN"/>
    <property type="match status" value="1"/>
</dbReference>
<dbReference type="InterPro" id="IPR013766">
    <property type="entry name" value="Thioredoxin_domain"/>
</dbReference>
<dbReference type="Pfam" id="PF13899">
    <property type="entry name" value="Thioredoxin_7"/>
    <property type="match status" value="1"/>
</dbReference>
<dbReference type="InterPro" id="IPR036249">
    <property type="entry name" value="Thioredoxin-like_sf"/>
</dbReference>
<dbReference type="Proteomes" id="UP000593910">
    <property type="component" value="Chromosome"/>
</dbReference>
<evidence type="ECO:0000313" key="5">
    <source>
        <dbReference type="Proteomes" id="UP000593910"/>
    </source>
</evidence>
<evidence type="ECO:0000256" key="2">
    <source>
        <dbReference type="SAM" id="SignalP"/>
    </source>
</evidence>
<feature type="signal peptide" evidence="2">
    <location>
        <begin position="1"/>
        <end position="18"/>
    </location>
</feature>
<dbReference type="KEGG" id="smax:FJR03_04150"/>
<proteinExistence type="predicted"/>
<name>A0A7M1AU85_9BACT</name>
<dbReference type="Gene3D" id="3.40.30.10">
    <property type="entry name" value="Glutaredoxin"/>
    <property type="match status" value="1"/>
</dbReference>
<keyword evidence="5" id="KW-1185">Reference proteome</keyword>
<dbReference type="RefSeq" id="WP_193114397.1">
    <property type="nucleotide sequence ID" value="NZ_CP041165.1"/>
</dbReference>
<dbReference type="AlphaFoldDB" id="A0A7M1AU85"/>
<evidence type="ECO:0000259" key="3">
    <source>
        <dbReference type="PROSITE" id="PS51352"/>
    </source>
</evidence>
<feature type="domain" description="Thioredoxin" evidence="3">
    <location>
        <begin position="3"/>
        <end position="131"/>
    </location>
</feature>
<evidence type="ECO:0000256" key="1">
    <source>
        <dbReference type="ARBA" id="ARBA00022729"/>
    </source>
</evidence>
<sequence>MKKIVLFLAMTFSLFASGIDWPHDYKQALIDAKKSNKLVYVLLTSDNCRWCRKFENTTLQEKAIQERLAKEFVVVHISRDRHFVPKNFETTPVPRHYFVDSQGEILYETLGHRGVECFDSFMDNAHDRLKVNK</sequence>
<keyword evidence="1 2" id="KW-0732">Signal</keyword>